<evidence type="ECO:0000313" key="3">
    <source>
        <dbReference type="Proteomes" id="UP000266313"/>
    </source>
</evidence>
<gene>
    <name evidence="2" type="ORF">sS8_4897</name>
</gene>
<dbReference type="Pfam" id="PF07791">
    <property type="entry name" value="Imm11"/>
    <property type="match status" value="1"/>
</dbReference>
<dbReference type="KEGG" id="mmai:sS8_4897"/>
<sequence length="197" mass="22097">MKWYHVIRYGNPVDNPYVAGTGDLIGVEEEDLWSGKPMANWHEAAWIKAETPEDDGEPDDALQSYLHPPIYSARLRQALEAMGITGIQWLPIHVLRPDGTEIPGYAIANIVNLVEGALDLERSDYDVYPPDYFLPERVGKVRGIRIPVLRAEKLKGLDIVRLAEARAAFYVSERFKDAFEQAGCTGHSFCEVEVVGE</sequence>
<dbReference type="InterPro" id="IPR012433">
    <property type="entry name" value="Imm11"/>
</dbReference>
<dbReference type="RefSeq" id="WP_119631936.1">
    <property type="nucleotide sequence ID" value="NZ_AP017928.1"/>
</dbReference>
<accession>A0A250KYV9</accession>
<keyword evidence="3" id="KW-1185">Reference proteome</keyword>
<proteinExistence type="predicted"/>
<reference evidence="2 3" key="1">
    <citation type="submission" date="2016-12" db="EMBL/GenBank/DDBJ databases">
        <title>Genome sequencing of Methylocaldum marinum.</title>
        <authorList>
            <person name="Takeuchi M."/>
            <person name="Kamagata Y."/>
            <person name="Hiraoka S."/>
            <person name="Oshima K."/>
            <person name="Hattori M."/>
            <person name="Iwasaki W."/>
        </authorList>
    </citation>
    <scope>NUCLEOTIDE SEQUENCE [LARGE SCALE GENOMIC DNA]</scope>
    <source>
        <strain evidence="2 3">S8</strain>
    </source>
</reference>
<name>A0A250KYV9_9GAMM</name>
<evidence type="ECO:0000313" key="2">
    <source>
        <dbReference type="EMBL" id="BBA36820.1"/>
    </source>
</evidence>
<feature type="domain" description="Immunity MXAN-0049 protein" evidence="1">
    <location>
        <begin position="53"/>
        <end position="193"/>
    </location>
</feature>
<dbReference type="OrthoDB" id="5419426at2"/>
<protein>
    <recommendedName>
        <fullName evidence="1">Immunity MXAN-0049 protein domain-containing protein</fullName>
    </recommendedName>
</protein>
<dbReference type="AlphaFoldDB" id="A0A250KYV9"/>
<evidence type="ECO:0000259" key="1">
    <source>
        <dbReference type="Pfam" id="PF07791"/>
    </source>
</evidence>
<dbReference type="EMBL" id="AP017928">
    <property type="protein sequence ID" value="BBA36820.1"/>
    <property type="molecule type" value="Genomic_DNA"/>
</dbReference>
<organism evidence="2 3">
    <name type="scientific">Methylocaldum marinum</name>
    <dbReference type="NCBI Taxonomy" id="1432792"/>
    <lineage>
        <taxon>Bacteria</taxon>
        <taxon>Pseudomonadati</taxon>
        <taxon>Pseudomonadota</taxon>
        <taxon>Gammaproteobacteria</taxon>
        <taxon>Methylococcales</taxon>
        <taxon>Methylococcaceae</taxon>
        <taxon>Methylocaldum</taxon>
    </lineage>
</organism>
<dbReference type="Proteomes" id="UP000266313">
    <property type="component" value="Chromosome"/>
</dbReference>